<feature type="domain" description="Secretion system C-terminal sorting" evidence="2">
    <location>
        <begin position="743"/>
        <end position="816"/>
    </location>
</feature>
<feature type="signal peptide" evidence="1">
    <location>
        <begin position="1"/>
        <end position="25"/>
    </location>
</feature>
<feature type="chain" id="PRO_5021279156" evidence="1">
    <location>
        <begin position="26"/>
        <end position="818"/>
    </location>
</feature>
<accession>A0A4Z0PSQ0</accession>
<gene>
    <name evidence="3" type="ORF">E5K00_22570</name>
</gene>
<evidence type="ECO:0000256" key="1">
    <source>
        <dbReference type="SAM" id="SignalP"/>
    </source>
</evidence>
<sequence length="818" mass="88098">MRFRTKLAPALLLLLLAGGRPQAQAQQQCPTIALGQMVTQFSQWDWTVAPSHADYCRNWTVRRPNTGIAAVNAPWVKPATTSALELQIDKDYTREKGWELLRMDFGAQTAIQTPYFALYNKYTSVIRVFFYMDNSQGTYTNGALISMTNTPVGSSRISSVSTLANNLLKSSDTYQQGTAGGAEVMTYVAEMPAVSCWVMGEFNMGYDPMIGSSVYRGSALRFELQGITRSTVDLKGSMEWKTDAQEGYGVTGKKSAIVSDVQAPTNNNPATGVKNFLVQGQKVLGKVSKKDVDKFLEQAAQKAQKAKDLFAVGSTASSTKLKVADQIIKLAGEGSKLPGTIKKIAEIAGGANIAFGILGSVIGFLWPSDDESTPQAPTFIPTVSTGTLALAGTITTTYPLASVLMQTPGSQHLGDGSTEPYYDCGLGLFTLKNTPVLNQKSFHNGDLMSYFPSFRMYSSYQVANDLIPSYNKAAGLRLLSTQAAIVVEDPLPLPTSFLSSSVPDGDIVAADDKKVTYQSEFVDLSCFKNMTLTTNERLGAAGYRVFVRVKAILQRENAPLLPPIYFVQDYEVQVNQNAAATNPGFDPNSNYTVAPYSNIPEPLNSGYEHYAREGVNAVPVLTYDGYLSEGKFEFPFPTVTIGTTVFPGSAPGAVMAFDHPQTTTTSYIMASEGAIFGPGFSVARGTSFVATTSLLAYRNQLFCGGPVVPDPTVVPCAYNSAAWRAPTALSQVEAKASGPQLSVYPNPSTGEVTVVTDGTGENAALEVYDSFGRQIQRIPQLPAGKREQKVNLSGLAPGIYIIRLQLRGNSLSQKVVLQ</sequence>
<reference evidence="3 4" key="1">
    <citation type="submission" date="2019-04" db="EMBL/GenBank/DDBJ databases">
        <authorList>
            <person name="Feng G."/>
            <person name="Zhang J."/>
            <person name="Zhu H."/>
        </authorList>
    </citation>
    <scope>NUCLEOTIDE SEQUENCE [LARGE SCALE GENOMIC DNA]</scope>
    <source>
        <strain evidence="3 4">JCM 31653</strain>
    </source>
</reference>
<evidence type="ECO:0000313" key="3">
    <source>
        <dbReference type="EMBL" id="TGE20767.1"/>
    </source>
</evidence>
<dbReference type="NCBIfam" id="TIGR04183">
    <property type="entry name" value="Por_Secre_tail"/>
    <property type="match status" value="1"/>
</dbReference>
<name>A0A4Z0PSQ0_9BACT</name>
<proteinExistence type="predicted"/>
<evidence type="ECO:0000259" key="2">
    <source>
        <dbReference type="Pfam" id="PF18962"/>
    </source>
</evidence>
<organism evidence="3 4">
    <name type="scientific">Hymenobacter aquaticus</name>
    <dbReference type="NCBI Taxonomy" id="1867101"/>
    <lineage>
        <taxon>Bacteria</taxon>
        <taxon>Pseudomonadati</taxon>
        <taxon>Bacteroidota</taxon>
        <taxon>Cytophagia</taxon>
        <taxon>Cytophagales</taxon>
        <taxon>Hymenobacteraceae</taxon>
        <taxon>Hymenobacter</taxon>
    </lineage>
</organism>
<dbReference type="InterPro" id="IPR026444">
    <property type="entry name" value="Secre_tail"/>
</dbReference>
<comment type="caution">
    <text evidence="3">The sequence shown here is derived from an EMBL/GenBank/DDBJ whole genome shotgun (WGS) entry which is preliminary data.</text>
</comment>
<dbReference type="OrthoDB" id="7061696at2"/>
<evidence type="ECO:0000313" key="4">
    <source>
        <dbReference type="Proteomes" id="UP000297549"/>
    </source>
</evidence>
<dbReference type="AlphaFoldDB" id="A0A4Z0PSQ0"/>
<keyword evidence="4" id="KW-1185">Reference proteome</keyword>
<dbReference type="EMBL" id="SRLC01000003">
    <property type="protein sequence ID" value="TGE20767.1"/>
    <property type="molecule type" value="Genomic_DNA"/>
</dbReference>
<dbReference type="Proteomes" id="UP000297549">
    <property type="component" value="Unassembled WGS sequence"/>
</dbReference>
<dbReference type="Pfam" id="PF18962">
    <property type="entry name" value="Por_Secre_tail"/>
    <property type="match status" value="1"/>
</dbReference>
<protein>
    <submittedName>
        <fullName evidence="3">T9SS type A sorting domain-containing protein</fullName>
    </submittedName>
</protein>
<dbReference type="RefSeq" id="WP_135465566.1">
    <property type="nucleotide sequence ID" value="NZ_SRLC01000003.1"/>
</dbReference>
<keyword evidence="1" id="KW-0732">Signal</keyword>